<feature type="domain" description="HTH crp-type" evidence="5">
    <location>
        <begin position="150"/>
        <end position="223"/>
    </location>
</feature>
<evidence type="ECO:0000313" key="6">
    <source>
        <dbReference type="EMBL" id="MBN7797572.1"/>
    </source>
</evidence>
<evidence type="ECO:0000259" key="5">
    <source>
        <dbReference type="PROSITE" id="PS51063"/>
    </source>
</evidence>
<dbReference type="SUPFAM" id="SSF46785">
    <property type="entry name" value="Winged helix' DNA-binding domain"/>
    <property type="match status" value="1"/>
</dbReference>
<dbReference type="Proteomes" id="UP000664303">
    <property type="component" value="Unassembled WGS sequence"/>
</dbReference>
<dbReference type="AlphaFoldDB" id="A0A939DHF2"/>
<dbReference type="GO" id="GO:0003700">
    <property type="term" value="F:DNA-binding transcription factor activity"/>
    <property type="evidence" value="ECO:0007669"/>
    <property type="project" value="TreeGrafter"/>
</dbReference>
<dbReference type="InterPro" id="IPR036388">
    <property type="entry name" value="WH-like_DNA-bd_sf"/>
</dbReference>
<reference evidence="6" key="1">
    <citation type="submission" date="2021-02" db="EMBL/GenBank/DDBJ databases">
        <title>PHA producing bacteria isolated from coastal sediment in Guangdong, Shenzhen.</title>
        <authorList>
            <person name="Zheng W."/>
            <person name="Yu S."/>
            <person name="Huang Y."/>
        </authorList>
    </citation>
    <scope>NUCLEOTIDE SEQUENCE</scope>
    <source>
        <strain evidence="6">TN14-10</strain>
    </source>
</reference>
<name>A0A939DHF2_9GAMM</name>
<dbReference type="RefSeq" id="WP_206561023.1">
    <property type="nucleotide sequence ID" value="NZ_JAFKCZ010000009.1"/>
</dbReference>
<proteinExistence type="predicted"/>
<dbReference type="GO" id="GO:0003677">
    <property type="term" value="F:DNA binding"/>
    <property type="evidence" value="ECO:0007669"/>
    <property type="project" value="UniProtKB-KW"/>
</dbReference>
<keyword evidence="2" id="KW-0238">DNA-binding</keyword>
<dbReference type="SMART" id="SM00100">
    <property type="entry name" value="cNMP"/>
    <property type="match status" value="1"/>
</dbReference>
<dbReference type="Gene3D" id="1.10.10.10">
    <property type="entry name" value="Winged helix-like DNA-binding domain superfamily/Winged helix DNA-binding domain"/>
    <property type="match status" value="1"/>
</dbReference>
<keyword evidence="1" id="KW-0805">Transcription regulation</keyword>
<evidence type="ECO:0000256" key="2">
    <source>
        <dbReference type="ARBA" id="ARBA00023125"/>
    </source>
</evidence>
<protein>
    <submittedName>
        <fullName evidence="6">Crp/Fnr family transcriptional regulator</fullName>
    </submittedName>
</protein>
<sequence length="233" mass="26218">MDRNLQTGEKDGAHNWIDTLSPALRERVHGLMGTRQYHRGELVYRAGEPGNEIYQVIEGTTRIYTLTTDGRELLYELMPPGACFGESSLIDAQPRPHMAQAVTDVKLRVLELADFQALWRESPELSHAVALVLCRRTRRLYEIYEGVSLAALSRRMARRLCVLADSIGEDRDDGVHFQIRLTQEDIGSLVAGSRQSVNKILKQWQCDGLINLAYGSLVIRQLATLEQLANTGE</sequence>
<dbReference type="InterPro" id="IPR018490">
    <property type="entry name" value="cNMP-bd_dom_sf"/>
</dbReference>
<dbReference type="SMART" id="SM00419">
    <property type="entry name" value="HTH_CRP"/>
    <property type="match status" value="1"/>
</dbReference>
<dbReference type="InterPro" id="IPR000595">
    <property type="entry name" value="cNMP-bd_dom"/>
</dbReference>
<dbReference type="PROSITE" id="PS51063">
    <property type="entry name" value="HTH_CRP_2"/>
    <property type="match status" value="1"/>
</dbReference>
<dbReference type="Gene3D" id="2.60.120.10">
    <property type="entry name" value="Jelly Rolls"/>
    <property type="match status" value="1"/>
</dbReference>
<dbReference type="EMBL" id="JAFKCZ010000009">
    <property type="protein sequence ID" value="MBN7797572.1"/>
    <property type="molecule type" value="Genomic_DNA"/>
</dbReference>
<dbReference type="GO" id="GO:0005829">
    <property type="term" value="C:cytosol"/>
    <property type="evidence" value="ECO:0007669"/>
    <property type="project" value="TreeGrafter"/>
</dbReference>
<dbReference type="InterPro" id="IPR036390">
    <property type="entry name" value="WH_DNA-bd_sf"/>
</dbReference>
<evidence type="ECO:0000259" key="4">
    <source>
        <dbReference type="PROSITE" id="PS50042"/>
    </source>
</evidence>
<evidence type="ECO:0000313" key="7">
    <source>
        <dbReference type="Proteomes" id="UP000664303"/>
    </source>
</evidence>
<dbReference type="InterPro" id="IPR050397">
    <property type="entry name" value="Env_Response_Regulators"/>
</dbReference>
<dbReference type="CDD" id="cd00038">
    <property type="entry name" value="CAP_ED"/>
    <property type="match status" value="1"/>
</dbReference>
<gene>
    <name evidence="6" type="ORF">JYP50_13260</name>
</gene>
<keyword evidence="7" id="KW-1185">Reference proteome</keyword>
<organism evidence="6 7">
    <name type="scientific">Parahaliea mediterranea</name>
    <dbReference type="NCBI Taxonomy" id="651086"/>
    <lineage>
        <taxon>Bacteria</taxon>
        <taxon>Pseudomonadati</taxon>
        <taxon>Pseudomonadota</taxon>
        <taxon>Gammaproteobacteria</taxon>
        <taxon>Cellvibrionales</taxon>
        <taxon>Halieaceae</taxon>
        <taxon>Parahaliea</taxon>
    </lineage>
</organism>
<dbReference type="InterPro" id="IPR012318">
    <property type="entry name" value="HTH_CRP"/>
</dbReference>
<evidence type="ECO:0000256" key="3">
    <source>
        <dbReference type="ARBA" id="ARBA00023163"/>
    </source>
</evidence>
<dbReference type="SUPFAM" id="SSF51206">
    <property type="entry name" value="cAMP-binding domain-like"/>
    <property type="match status" value="1"/>
</dbReference>
<dbReference type="PROSITE" id="PS50042">
    <property type="entry name" value="CNMP_BINDING_3"/>
    <property type="match status" value="1"/>
</dbReference>
<accession>A0A939DHF2</accession>
<keyword evidence="3" id="KW-0804">Transcription</keyword>
<dbReference type="Pfam" id="PF00027">
    <property type="entry name" value="cNMP_binding"/>
    <property type="match status" value="1"/>
</dbReference>
<evidence type="ECO:0000256" key="1">
    <source>
        <dbReference type="ARBA" id="ARBA00023015"/>
    </source>
</evidence>
<dbReference type="PANTHER" id="PTHR24567:SF74">
    <property type="entry name" value="HTH-TYPE TRANSCRIPTIONAL REGULATOR ARCR"/>
    <property type="match status" value="1"/>
</dbReference>
<dbReference type="InterPro" id="IPR014710">
    <property type="entry name" value="RmlC-like_jellyroll"/>
</dbReference>
<comment type="caution">
    <text evidence="6">The sequence shown here is derived from an EMBL/GenBank/DDBJ whole genome shotgun (WGS) entry which is preliminary data.</text>
</comment>
<dbReference type="Pfam" id="PF13545">
    <property type="entry name" value="HTH_Crp_2"/>
    <property type="match status" value="1"/>
</dbReference>
<feature type="domain" description="Cyclic nucleotide-binding" evidence="4">
    <location>
        <begin position="16"/>
        <end position="118"/>
    </location>
</feature>
<dbReference type="PANTHER" id="PTHR24567">
    <property type="entry name" value="CRP FAMILY TRANSCRIPTIONAL REGULATORY PROTEIN"/>
    <property type="match status" value="1"/>
</dbReference>